<dbReference type="Proteomes" id="UP000521868">
    <property type="component" value="Unassembled WGS sequence"/>
</dbReference>
<dbReference type="GO" id="GO:0016787">
    <property type="term" value="F:hydrolase activity"/>
    <property type="evidence" value="ECO:0007669"/>
    <property type="project" value="UniProtKB-KW"/>
</dbReference>
<evidence type="ECO:0000256" key="5">
    <source>
        <dbReference type="ARBA" id="ARBA00022827"/>
    </source>
</evidence>
<keyword evidence="3" id="KW-0285">Flavoprotein</keyword>
<dbReference type="InterPro" id="IPR006091">
    <property type="entry name" value="Acyl-CoA_Oxase/DH_mid-dom"/>
</dbReference>
<dbReference type="InterPro" id="IPR009100">
    <property type="entry name" value="AcylCoA_DH/oxidase_NM_dom_sf"/>
</dbReference>
<evidence type="ECO:0000256" key="10">
    <source>
        <dbReference type="ARBA" id="ARBA00075603"/>
    </source>
</evidence>
<evidence type="ECO:0000259" key="13">
    <source>
        <dbReference type="Pfam" id="PF02771"/>
    </source>
</evidence>
<keyword evidence="5" id="KW-0274">FAD</keyword>
<evidence type="ECO:0000256" key="2">
    <source>
        <dbReference type="ARBA" id="ARBA00009347"/>
    </source>
</evidence>
<dbReference type="EC" id="3.13.1.4" evidence="8"/>
<keyword evidence="4" id="KW-0378">Hydrolase</keyword>
<dbReference type="Gene3D" id="1.10.540.10">
    <property type="entry name" value="Acyl-CoA dehydrogenase/oxidase, N-terminal domain"/>
    <property type="match status" value="1"/>
</dbReference>
<dbReference type="Gene3D" id="2.40.110.10">
    <property type="entry name" value="Butyryl-CoA Dehydrogenase, subunit A, domain 2"/>
    <property type="match status" value="1"/>
</dbReference>
<feature type="domain" description="Acyl-CoA oxidase/dehydrogenase middle" evidence="12">
    <location>
        <begin position="120"/>
        <end position="214"/>
    </location>
</feature>
<gene>
    <name evidence="14" type="ORF">RAMLITH_24075</name>
</gene>
<dbReference type="AlphaFoldDB" id="A0A7X6I913"/>
<accession>A0A7X6I913</accession>
<dbReference type="FunFam" id="1.10.540.10:FF:000002">
    <property type="entry name" value="Acyl-CoA dehydrogenase FadE19"/>
    <property type="match status" value="1"/>
</dbReference>
<feature type="domain" description="Acyl-CoA dehydrogenase/oxidase C-terminal" evidence="11">
    <location>
        <begin position="226"/>
        <end position="374"/>
    </location>
</feature>
<dbReference type="EMBL" id="VTOX01000013">
    <property type="protein sequence ID" value="NKE68901.1"/>
    <property type="molecule type" value="Genomic_DNA"/>
</dbReference>
<comment type="similarity">
    <text evidence="2">Belongs to the acyl-CoA dehydrogenase family.</text>
</comment>
<evidence type="ECO:0000313" key="14">
    <source>
        <dbReference type="EMBL" id="NKE68901.1"/>
    </source>
</evidence>
<dbReference type="Pfam" id="PF02770">
    <property type="entry name" value="Acyl-CoA_dh_M"/>
    <property type="match status" value="1"/>
</dbReference>
<dbReference type="FunFam" id="1.20.140.10:FF:000004">
    <property type="entry name" value="Acyl-CoA dehydrogenase FadE25"/>
    <property type="match status" value="1"/>
</dbReference>
<dbReference type="GO" id="GO:0050660">
    <property type="term" value="F:flavin adenine dinucleotide binding"/>
    <property type="evidence" value="ECO:0007669"/>
    <property type="project" value="InterPro"/>
</dbReference>
<name>A0A7X6I913_9BURK</name>
<reference evidence="14 15" key="1">
    <citation type="journal article" date="2020" name="Nature">
        <title>Bacterial chemolithoautotrophy via manganese oxidation.</title>
        <authorList>
            <person name="Yu H."/>
            <person name="Leadbetter J.R."/>
        </authorList>
    </citation>
    <scope>NUCLEOTIDE SEQUENCE [LARGE SCALE GENOMIC DNA]</scope>
    <source>
        <strain evidence="14 15">RBP-1</strain>
    </source>
</reference>
<dbReference type="PROSITE" id="PS00073">
    <property type="entry name" value="ACYL_COA_DH_2"/>
    <property type="match status" value="1"/>
</dbReference>
<evidence type="ECO:0000256" key="1">
    <source>
        <dbReference type="ARBA" id="ARBA00001974"/>
    </source>
</evidence>
<dbReference type="InterPro" id="IPR037069">
    <property type="entry name" value="AcylCoA_DH/ox_N_sf"/>
</dbReference>
<dbReference type="SUPFAM" id="SSF56645">
    <property type="entry name" value="Acyl-CoA dehydrogenase NM domain-like"/>
    <property type="match status" value="1"/>
</dbReference>
<organism evidence="14 15">
    <name type="scientific">Ramlibacter lithotrophicus</name>
    <dbReference type="NCBI Taxonomy" id="2606681"/>
    <lineage>
        <taxon>Bacteria</taxon>
        <taxon>Pseudomonadati</taxon>
        <taxon>Pseudomonadota</taxon>
        <taxon>Betaproteobacteria</taxon>
        <taxon>Burkholderiales</taxon>
        <taxon>Comamonadaceae</taxon>
        <taxon>Ramlibacter</taxon>
    </lineage>
</organism>
<protein>
    <recommendedName>
        <fullName evidence="9">3-sulfinopropanoyl-CoA desulfinase</fullName>
        <ecNumber evidence="8">3.13.1.4</ecNumber>
    </recommendedName>
    <alternativeName>
        <fullName evidence="10">3-sulfinopropionyl coenzyme A desulfinase</fullName>
    </alternativeName>
</protein>
<proteinExistence type="inferred from homology"/>
<keyword evidence="15" id="KW-1185">Reference proteome</keyword>
<evidence type="ECO:0000256" key="3">
    <source>
        <dbReference type="ARBA" id="ARBA00022630"/>
    </source>
</evidence>
<evidence type="ECO:0000313" key="15">
    <source>
        <dbReference type="Proteomes" id="UP000521868"/>
    </source>
</evidence>
<comment type="caution">
    <text evidence="14">The sequence shown here is derived from an EMBL/GenBank/DDBJ whole genome shotgun (WGS) entry which is preliminary data.</text>
</comment>
<evidence type="ECO:0000256" key="6">
    <source>
        <dbReference type="ARBA" id="ARBA00023002"/>
    </source>
</evidence>
<dbReference type="InterPro" id="IPR009075">
    <property type="entry name" value="AcylCo_DH/oxidase_C"/>
</dbReference>
<dbReference type="RefSeq" id="WP_181956494.1">
    <property type="nucleotide sequence ID" value="NZ_VTOX01000013.1"/>
</dbReference>
<dbReference type="PANTHER" id="PTHR43884">
    <property type="entry name" value="ACYL-COA DEHYDROGENASE"/>
    <property type="match status" value="1"/>
</dbReference>
<dbReference type="GO" id="GO:0003995">
    <property type="term" value="F:acyl-CoA dehydrogenase activity"/>
    <property type="evidence" value="ECO:0007669"/>
    <property type="project" value="InterPro"/>
</dbReference>
<feature type="domain" description="Acyl-CoA dehydrogenase/oxidase N-terminal" evidence="13">
    <location>
        <begin position="4"/>
        <end position="116"/>
    </location>
</feature>
<evidence type="ECO:0000256" key="9">
    <source>
        <dbReference type="ARBA" id="ARBA00068311"/>
    </source>
</evidence>
<keyword evidence="6" id="KW-0560">Oxidoreductase</keyword>
<evidence type="ECO:0000259" key="12">
    <source>
        <dbReference type="Pfam" id="PF02770"/>
    </source>
</evidence>
<evidence type="ECO:0000259" key="11">
    <source>
        <dbReference type="Pfam" id="PF00441"/>
    </source>
</evidence>
<comment type="catalytic activity">
    <reaction evidence="7">
        <text>3-sulfinopropanoyl-CoA + H2O = propanoyl-CoA + sulfite + H(+)</text>
        <dbReference type="Rhea" id="RHEA:41624"/>
        <dbReference type="ChEBI" id="CHEBI:15377"/>
        <dbReference type="ChEBI" id="CHEBI:15378"/>
        <dbReference type="ChEBI" id="CHEBI:17359"/>
        <dbReference type="ChEBI" id="CHEBI:57392"/>
        <dbReference type="ChEBI" id="CHEBI:78349"/>
        <dbReference type="EC" id="3.13.1.4"/>
    </reaction>
    <physiologicalReaction direction="left-to-right" evidence="7">
        <dbReference type="Rhea" id="RHEA:41625"/>
    </physiologicalReaction>
</comment>
<sequence length="382" mass="41447">MILNEQQEMIRLAARDFAQRELTPNAARWDEQACFPAEAIRGLGRLGLMGINVPEEWGGAGADYVSMALALEEIARGDASTSTIVSGHNSVGCMPIYRFGSDAQRDRFLRPMARGDMLGAFLLTEAHGGSDAGAPKTTAVRRGDHYVLNGAKHFITSGKTAHVALVFAATGPRPGKDITAFIVPTNVPGYLVTRVERKLGQHASDTAQITFEDMQVPVELRLGEEGEGYRIALSNLEGGRIGIAAQAVGIAQAALDAALPYARERIVYGKPIVEHQAVGFRLAAMATRVETARQMVLHAAALKDAGRPCLQEACMAKLVASEAAEWVCSEAIQVLGGYGYLQDFPVERLYRDARVCRIYEGTNDIQHIVILRELLRRYDAAI</sequence>
<dbReference type="PANTHER" id="PTHR43884:SF12">
    <property type="entry name" value="ISOVALERYL-COA DEHYDROGENASE, MITOCHONDRIAL-RELATED"/>
    <property type="match status" value="1"/>
</dbReference>
<dbReference type="Pfam" id="PF02771">
    <property type="entry name" value="Acyl-CoA_dh_N"/>
    <property type="match status" value="1"/>
</dbReference>
<dbReference type="Pfam" id="PF00441">
    <property type="entry name" value="Acyl-CoA_dh_1"/>
    <property type="match status" value="1"/>
</dbReference>
<comment type="cofactor">
    <cofactor evidence="1">
        <name>FAD</name>
        <dbReference type="ChEBI" id="CHEBI:57692"/>
    </cofactor>
</comment>
<dbReference type="InterPro" id="IPR036250">
    <property type="entry name" value="AcylCo_DH-like_C"/>
</dbReference>
<dbReference type="SUPFAM" id="SSF47203">
    <property type="entry name" value="Acyl-CoA dehydrogenase C-terminal domain-like"/>
    <property type="match status" value="1"/>
</dbReference>
<dbReference type="InterPro" id="IPR006089">
    <property type="entry name" value="Acyl-CoA_DH_CS"/>
</dbReference>
<dbReference type="Gene3D" id="1.20.140.10">
    <property type="entry name" value="Butyryl-CoA Dehydrogenase, subunit A, domain 3"/>
    <property type="match status" value="1"/>
</dbReference>
<evidence type="ECO:0000256" key="4">
    <source>
        <dbReference type="ARBA" id="ARBA00022801"/>
    </source>
</evidence>
<evidence type="ECO:0000256" key="8">
    <source>
        <dbReference type="ARBA" id="ARBA00066461"/>
    </source>
</evidence>
<dbReference type="InterPro" id="IPR046373">
    <property type="entry name" value="Acyl-CoA_Oxase/DH_mid-dom_sf"/>
</dbReference>
<dbReference type="InterPro" id="IPR013786">
    <property type="entry name" value="AcylCoA_DH/ox_N"/>
</dbReference>
<evidence type="ECO:0000256" key="7">
    <source>
        <dbReference type="ARBA" id="ARBA00052938"/>
    </source>
</evidence>
<dbReference type="PIRSF" id="PIRSF016578">
    <property type="entry name" value="HsaA"/>
    <property type="match status" value="1"/>
</dbReference>